<proteinExistence type="predicted"/>
<name>A0A081I9P0_PLAVN</name>
<evidence type="ECO:0000313" key="1">
    <source>
        <dbReference type="EMBL" id="KEG00398.1"/>
    </source>
</evidence>
<dbReference type="EMBL" id="KL446956">
    <property type="protein sequence ID" value="KEG00398.1"/>
    <property type="molecule type" value="Genomic_DNA"/>
</dbReference>
<gene>
    <name evidence="1" type="ORF">YYE_04581</name>
</gene>
<reference evidence="1 2" key="1">
    <citation type="submission" date="2013-02" db="EMBL/GenBank/DDBJ databases">
        <title>The Genome Sequence of Plasmodium vinckei vinckei.</title>
        <authorList>
            <consortium name="The Broad Institute Genome Sequencing Platform"/>
            <consortium name="The Broad Institute Genome Sequencing Center for Infectious Disease"/>
            <person name="Neafsey D."/>
            <person name="Cheeseman I."/>
            <person name="Volkman S."/>
            <person name="Adams J."/>
            <person name="Walker B."/>
            <person name="Young S.K."/>
            <person name="Zeng Q."/>
            <person name="Gargeya S."/>
            <person name="Fitzgerald M."/>
            <person name="Haas B."/>
            <person name="Abouelleil A."/>
            <person name="Alvarado L."/>
            <person name="Arachchi H.M."/>
            <person name="Berlin A.M."/>
            <person name="Chapman S.B."/>
            <person name="Dewar J."/>
            <person name="Goldberg J."/>
            <person name="Griggs A."/>
            <person name="Gujja S."/>
            <person name="Hansen M."/>
            <person name="Howarth C."/>
            <person name="Imamovic A."/>
            <person name="Larimer J."/>
            <person name="McCowan C."/>
            <person name="Murphy C."/>
            <person name="Neiman D."/>
            <person name="Pearson M."/>
            <person name="Priest M."/>
            <person name="Roberts A."/>
            <person name="Saif S."/>
            <person name="Shea T."/>
            <person name="Sisk P."/>
            <person name="Sykes S."/>
            <person name="Wortman J."/>
            <person name="Nusbaum C."/>
            <person name="Birren B."/>
        </authorList>
    </citation>
    <scope>NUCLEOTIDE SEQUENCE [LARGE SCALE GENOMIC DNA]</scope>
    <source>
        <strain evidence="2">vinckei</strain>
    </source>
</reference>
<dbReference type="Proteomes" id="UP000030681">
    <property type="component" value="Unassembled WGS sequence"/>
</dbReference>
<sequence>MMSKYAILKRNFITMSMEVSKIFIKADILFEEGKLILNKINNIKGPYIQSCPYDGSLKKNVKPILKEFSLYGHIYLLNCSKYLNVHKKVKTLITNMLNTLCYG</sequence>
<organism evidence="1 2">
    <name type="scientific">Plasmodium vinckei vinckei</name>
    <dbReference type="NCBI Taxonomy" id="54757"/>
    <lineage>
        <taxon>Eukaryota</taxon>
        <taxon>Sar</taxon>
        <taxon>Alveolata</taxon>
        <taxon>Apicomplexa</taxon>
        <taxon>Aconoidasida</taxon>
        <taxon>Haemosporida</taxon>
        <taxon>Plasmodiidae</taxon>
        <taxon>Plasmodium</taxon>
        <taxon>Plasmodium (Vinckeia)</taxon>
    </lineage>
</organism>
<evidence type="ECO:0008006" key="3">
    <source>
        <dbReference type="Google" id="ProtNLM"/>
    </source>
</evidence>
<accession>A0A081I9P0</accession>
<dbReference type="AlphaFoldDB" id="A0A081I9P0"/>
<evidence type="ECO:0000313" key="2">
    <source>
        <dbReference type="Proteomes" id="UP000030681"/>
    </source>
</evidence>
<protein>
    <recommendedName>
        <fullName evidence="3">PIR protein CIR protein</fullName>
    </recommendedName>
</protein>